<organism evidence="3">
    <name type="scientific">mine drainage metagenome</name>
    <dbReference type="NCBI Taxonomy" id="410659"/>
    <lineage>
        <taxon>unclassified sequences</taxon>
        <taxon>metagenomes</taxon>
        <taxon>ecological metagenomes</taxon>
    </lineage>
</organism>
<dbReference type="PANTHER" id="PTHR30441">
    <property type="entry name" value="DUF748 DOMAIN-CONTAINING PROTEIN"/>
    <property type="match status" value="1"/>
</dbReference>
<proteinExistence type="predicted"/>
<dbReference type="GO" id="GO:0090313">
    <property type="term" value="P:regulation of protein targeting to membrane"/>
    <property type="evidence" value="ECO:0007669"/>
    <property type="project" value="TreeGrafter"/>
</dbReference>
<reference evidence="3" key="1">
    <citation type="submission" date="2016-10" db="EMBL/GenBank/DDBJ databases">
        <title>Sequence of Gallionella enrichment culture.</title>
        <authorList>
            <person name="Poehlein A."/>
            <person name="Muehling M."/>
            <person name="Daniel R."/>
        </authorList>
    </citation>
    <scope>NUCLEOTIDE SEQUENCE</scope>
</reference>
<feature type="domain" description="AsmA" evidence="2">
    <location>
        <begin position="2"/>
        <end position="189"/>
    </location>
</feature>
<dbReference type="EMBL" id="MLJW01000026">
    <property type="protein sequence ID" value="OIR09585.1"/>
    <property type="molecule type" value="Genomic_DNA"/>
</dbReference>
<sequence>MAVLVAIVLVCIAYVAVVGVSIDASRQREEVAALLEKSLGREVRFEGAMKLEVSARPKLHVGGLHIANAPGFGGEDFASLGDAHLALNLWALLRLRLQLEELSGSDVHVRLQMNKNGSSNWTFNPADRKRNVTEPSDSATGDGAELEELLARLDVKRVSLENLNVRFVGANGNKHFFELQTLVAQLRAGQPLTVALNGTVEKKYPYKMNITGGTLADLVRFDKPWPMDLSLDFLSSRLTLKGNVSDSSGDLHFGLATDDLGEIERLLQTRLPAVGVTRILGDIKYAPGKIEMDNLSGAIGKTTLNGSLGLDYSGKCPSVSGELVLPALDVRPFMTGKPVTQDEPPKDLAQMYREFVKATFSLNDLNSANADLTLRVGQLIGFPGAVHDAILKVKLEQGRLSIPVLATVADVKLSGSVTADASVTPPRFMLALGTHDSDLGNLAELLLGIRDVKGRLSRFDLRIAARGDRGAELMQSLDVRLQVKGGKLTYGNQADAHPVRFSLDDLEIALPAGKALRGEAHGSLLDKNFSATLMSGSLTAIMQESNAPVDFELLAGSAKVAIYAVLQPSAAHSGSSVAFELSAPHSGEIASWLGLKPGVDAPIDVHGNFRAHDDRWHLADFSLQLGHSELHADALRTFGEGRSLIKFQLTGDLVDVDELESMLPESSENAHTTTTAATNLIDLPILPKGINLADADITVRIKRITSSSPLEVRNLSFDGRIRDGMMPASPFEANVDGNDFKGAILLDLRTQQPHSVLWLSSIGMNIGSAMKKLGIASNVDVDVDHLRLQLDLRSSRLGKLLAKSDMALDFEGGHLTLHDANTGGKMVILLDNGELKSAAGEPVHLSLLGTLDKTPVSISMESAKASDLIDPNLPIPFKLNASMSGATLKLSGDVDRPFAKPDIDLAIEMRGSRLDNLNLLANTSLPPWGPWSAAGKLHVSPIGYEVSSLQLQVGSSQLNGHGKVDTRVVPPRIDVDLTAPTIQLDDFRFGGWSPEKNKPATTKNPDSSGNLLRKSGETGHEAKEILSPEVLRRQNAFLTVRVDQVVSGGDMLGNGKLDAQLENGKAVIGPVIVNTPGGSALLRLQYEPVEKDVAFNLSVEAKHFDYGILARRIDHKSEMQGTFSLNVDVSARARYFSELLRYGKGNIDFVVWPKNMKSGLLDMWAVNVLVALLPVIDSSNTSVVNCAVGRFVLNEGKLSSKTLLVDTSRMRVTGRGGVDFAAEKLGFYMQPRAKTPQFLSFSLPVELDGSFEDFGVGVRPIDVLETMGQFTTSVVWAPLQMLFGKEAPSDGHDVCEAVEFK</sequence>
<feature type="region of interest" description="Disordered" evidence="1">
    <location>
        <begin position="120"/>
        <end position="141"/>
    </location>
</feature>
<feature type="region of interest" description="Disordered" evidence="1">
    <location>
        <begin position="988"/>
        <end position="1022"/>
    </location>
</feature>
<gene>
    <name evidence="3" type="ORF">GALL_84290</name>
</gene>
<name>A0A1J5SM75_9ZZZZ</name>
<evidence type="ECO:0000259" key="2">
    <source>
        <dbReference type="Pfam" id="PF05170"/>
    </source>
</evidence>
<evidence type="ECO:0000313" key="3">
    <source>
        <dbReference type="EMBL" id="OIR09585.1"/>
    </source>
</evidence>
<comment type="caution">
    <text evidence="3">The sequence shown here is derived from an EMBL/GenBank/DDBJ whole genome shotgun (WGS) entry which is preliminary data.</text>
</comment>
<dbReference type="PANTHER" id="PTHR30441:SF8">
    <property type="entry name" value="DUF748 DOMAIN-CONTAINING PROTEIN"/>
    <property type="match status" value="1"/>
</dbReference>
<dbReference type="GO" id="GO:0005886">
    <property type="term" value="C:plasma membrane"/>
    <property type="evidence" value="ECO:0007669"/>
    <property type="project" value="TreeGrafter"/>
</dbReference>
<protein>
    <submittedName>
        <fullName evidence="3">Putative assembly protein</fullName>
    </submittedName>
</protein>
<dbReference type="Pfam" id="PF05170">
    <property type="entry name" value="AsmA"/>
    <property type="match status" value="1"/>
</dbReference>
<dbReference type="InterPro" id="IPR007844">
    <property type="entry name" value="AsmA"/>
</dbReference>
<evidence type="ECO:0000256" key="1">
    <source>
        <dbReference type="SAM" id="MobiDB-lite"/>
    </source>
</evidence>
<dbReference type="InterPro" id="IPR052894">
    <property type="entry name" value="AsmA-related"/>
</dbReference>
<accession>A0A1J5SM75</accession>
<feature type="compositionally biased region" description="Polar residues" evidence="1">
    <location>
        <begin position="999"/>
        <end position="1010"/>
    </location>
</feature>